<name>A0ACC3A0L9_9EURO</name>
<proteinExistence type="predicted"/>
<organism evidence="1 2">
    <name type="scientific">Neophaeococcomyces mojaviensis</name>
    <dbReference type="NCBI Taxonomy" id="3383035"/>
    <lineage>
        <taxon>Eukaryota</taxon>
        <taxon>Fungi</taxon>
        <taxon>Dikarya</taxon>
        <taxon>Ascomycota</taxon>
        <taxon>Pezizomycotina</taxon>
        <taxon>Eurotiomycetes</taxon>
        <taxon>Chaetothyriomycetidae</taxon>
        <taxon>Chaetothyriales</taxon>
        <taxon>Chaetothyriales incertae sedis</taxon>
        <taxon>Neophaeococcomyces</taxon>
    </lineage>
</organism>
<reference evidence="1" key="1">
    <citation type="submission" date="2022-10" db="EMBL/GenBank/DDBJ databases">
        <title>Culturing micro-colonial fungi from biological soil crusts in the Mojave desert and describing Neophaeococcomyces mojavensis, and introducing the new genera and species Taxawa tesnikishii.</title>
        <authorList>
            <person name="Kurbessoian T."/>
            <person name="Stajich J.E."/>
        </authorList>
    </citation>
    <scope>NUCLEOTIDE SEQUENCE</scope>
    <source>
        <strain evidence="1">JES_112</strain>
    </source>
</reference>
<dbReference type="Proteomes" id="UP001172386">
    <property type="component" value="Unassembled WGS sequence"/>
</dbReference>
<sequence length="295" mass="33809">MKIKYHGIAQDEREMGVAAARNSSRWKQIAIISFVMNVLLSITTLTKILLELKKQPISEYLRETSSYSPLLNSISLNLDHSVINGTLFPNTSPPSIWRQNPSPAVDEAWESISDTSLFRITRADVLALGRDPSTTTAVPPSYNLGADLYFAELDGQHQLHCLNAIRKYAYFPYYFGDKYNDTISMPVFHQHHLSHCLDILRQNLLCQESTDIITYQWVEGQSIPQPDFSIEKVCKRRDQIVDWLDRRYLPLTDDMKVNVPRPENVAEIEVPASPYWNELVEKARAAGIQLHEYVE</sequence>
<evidence type="ECO:0000313" key="2">
    <source>
        <dbReference type="Proteomes" id="UP001172386"/>
    </source>
</evidence>
<accession>A0ACC3A0L9</accession>
<keyword evidence="2" id="KW-1185">Reference proteome</keyword>
<evidence type="ECO:0000313" key="1">
    <source>
        <dbReference type="EMBL" id="KAJ9653550.1"/>
    </source>
</evidence>
<gene>
    <name evidence="1" type="ORF">H2198_007270</name>
</gene>
<protein>
    <submittedName>
        <fullName evidence="1">Uncharacterized protein</fullName>
    </submittedName>
</protein>
<comment type="caution">
    <text evidence="1">The sequence shown here is derived from an EMBL/GenBank/DDBJ whole genome shotgun (WGS) entry which is preliminary data.</text>
</comment>
<dbReference type="EMBL" id="JAPDRQ010000150">
    <property type="protein sequence ID" value="KAJ9653550.1"/>
    <property type="molecule type" value="Genomic_DNA"/>
</dbReference>